<dbReference type="EMBL" id="FNEE01000010">
    <property type="protein sequence ID" value="SDJ95420.1"/>
    <property type="molecule type" value="Genomic_DNA"/>
</dbReference>
<protein>
    <submittedName>
        <fullName evidence="1">Uncharacterized protein</fullName>
    </submittedName>
</protein>
<gene>
    <name evidence="1" type="ORF">SAMN05428953_11090</name>
</gene>
<organism evidence="1 2">
    <name type="scientific">Mesorhizobium muleiense</name>
    <dbReference type="NCBI Taxonomy" id="1004279"/>
    <lineage>
        <taxon>Bacteria</taxon>
        <taxon>Pseudomonadati</taxon>
        <taxon>Pseudomonadota</taxon>
        <taxon>Alphaproteobacteria</taxon>
        <taxon>Hyphomicrobiales</taxon>
        <taxon>Phyllobacteriaceae</taxon>
        <taxon>Mesorhizobium</taxon>
    </lineage>
</organism>
<reference evidence="2" key="1">
    <citation type="submission" date="2016-10" db="EMBL/GenBank/DDBJ databases">
        <authorList>
            <person name="Varghese N."/>
            <person name="Submissions S."/>
        </authorList>
    </citation>
    <scope>NUCLEOTIDE SEQUENCE [LARGE SCALE GENOMIC DNA]</scope>
    <source>
        <strain evidence="2">CGMCC 1.11022</strain>
    </source>
</reference>
<dbReference type="Proteomes" id="UP000198894">
    <property type="component" value="Unassembled WGS sequence"/>
</dbReference>
<accession>A0A1G8Y064</accession>
<evidence type="ECO:0000313" key="2">
    <source>
        <dbReference type="Proteomes" id="UP000198894"/>
    </source>
</evidence>
<evidence type="ECO:0000313" key="1">
    <source>
        <dbReference type="EMBL" id="SDJ95420.1"/>
    </source>
</evidence>
<sequence length="245" mass="27546">MDKLLTAVLEAHGGLPNWGNVTSITAEMSLGGVFWAARGWPDIYSRQTVTLDPHREHIVFAPFTAPDRMSVLDVGPERIAIATRDGRIVEERFNPRGSFPLPFLDGSTPWDAIQVAYFTSAAVWNYLTAPFVFTLPGVEAREIAAWREGAQTWRRLAVTFPKTIANHNADQVFYYDDAFMQRRMDYSPDVTGNPPVAHYAYDHKTFDGFVFPTRRRVLLHDAEGVAKQAFAPITVDVSDVTVDRK</sequence>
<dbReference type="RefSeq" id="WP_091595485.1">
    <property type="nucleotide sequence ID" value="NZ_FNEE01000010.1"/>
</dbReference>
<proteinExistence type="predicted"/>
<dbReference type="AlphaFoldDB" id="A0A1G8Y064"/>
<name>A0A1G8Y064_9HYPH</name>
<keyword evidence="2" id="KW-1185">Reference proteome</keyword>